<dbReference type="InterPro" id="IPR004242">
    <property type="entry name" value="Transposase_21"/>
</dbReference>
<dbReference type="PANTHER" id="PTHR10775">
    <property type="entry name" value="OS08G0208400 PROTEIN"/>
    <property type="match status" value="1"/>
</dbReference>
<proteinExistence type="predicted"/>
<gene>
    <name evidence="4" type="ORF">L1049_026499</name>
</gene>
<evidence type="ECO:0000256" key="1">
    <source>
        <dbReference type="SAM" id="MobiDB-lite"/>
    </source>
</evidence>
<dbReference type="EMBL" id="JBBPBK010000014">
    <property type="protein sequence ID" value="KAK9270912.1"/>
    <property type="molecule type" value="Genomic_DNA"/>
</dbReference>
<feature type="domain" description="DUF4218" evidence="2">
    <location>
        <begin position="734"/>
        <end position="846"/>
    </location>
</feature>
<protein>
    <recommendedName>
        <fullName evidence="6">Transposase</fullName>
    </recommendedName>
</protein>
<evidence type="ECO:0000313" key="5">
    <source>
        <dbReference type="Proteomes" id="UP001415857"/>
    </source>
</evidence>
<feature type="domain" description="Transposase-associated" evidence="3">
    <location>
        <begin position="50"/>
        <end position="120"/>
    </location>
</feature>
<dbReference type="Pfam" id="PF13963">
    <property type="entry name" value="Transpos_assoc"/>
    <property type="match status" value="1"/>
</dbReference>
<feature type="compositionally biased region" description="Basic residues" evidence="1">
    <location>
        <begin position="552"/>
        <end position="564"/>
    </location>
</feature>
<organism evidence="4 5">
    <name type="scientific">Liquidambar formosana</name>
    <name type="common">Formosan gum</name>
    <dbReference type="NCBI Taxonomy" id="63359"/>
    <lineage>
        <taxon>Eukaryota</taxon>
        <taxon>Viridiplantae</taxon>
        <taxon>Streptophyta</taxon>
        <taxon>Embryophyta</taxon>
        <taxon>Tracheophyta</taxon>
        <taxon>Spermatophyta</taxon>
        <taxon>Magnoliopsida</taxon>
        <taxon>eudicotyledons</taxon>
        <taxon>Gunneridae</taxon>
        <taxon>Pentapetalae</taxon>
        <taxon>Saxifragales</taxon>
        <taxon>Altingiaceae</taxon>
        <taxon>Liquidambar</taxon>
    </lineage>
</organism>
<accession>A0AAP0R5I1</accession>
<dbReference type="Pfam" id="PF02992">
    <property type="entry name" value="Transposase_21"/>
    <property type="match status" value="1"/>
</dbReference>
<sequence length="922" mass="107005">MGAQDLSNLMGKRSRPSSAYNSPFFTTNSGAPVWNDNSALTVGSRDPVSDWILSRTSIEYKVGAWKFADMAQENARNPKKIVCPCERCKNLRRQHYDIVFEHLVIHGFHSTYTTWVLHGECPSASLPHEDVDDVEMPDTYRMYKDVWMQDEDALKTTHEGSESEFTHVLEDAETPLYPGCTKYTRLSATVVLYKHKAINGLSDKSFNELLEIIRDMLPQDNTLPDSLYSTKKLLKAFDLGYEKIHACVNDCCLFRKDNELIETCPKCSSSRWKTNLHTKKIQKGVPAKVLRYFPIIPRLRRMFMSSEKAEQLTWHYTHKSLDGKMRHPVDSLAWDTINQEWPCFASDSRNIRLGLAADGFNPFADLSSRYSCWPVILVTYNLPPWLCMVKENLMLTLLIPRPKQPGNDIDVYLEPLIDDLKELWNNGVEVYDAFSKSIFNLKAILMWTINDFPAYGNLAGCATKGKLACPVCSTNTSSKWLKWSCKHVYQDHRRFIAPNHPFQKKKSWFDGNHEFRGKPKRLSGLEVLSAVKDIQNDWGKKKKDVEIEFGKPKKTKKKRKKVQKKQKDTSQPWKKKSIFFDLPYWDALLLRHNLDVMHIEKNICESIVGTLLHVKKKSKDGLNSRRDLEEMSIRRELHAEPKGNNKYYLPPAPHMLSKIEKKNFCYRLWSLKLPDGYSSNIGNCILLEECKILGLKSHDCHVLMQQLLPVALRGLLPKGPRNAIFRLCAFFNEICQRVIDRNRLESLEDEVAETLCMFERFFPPSFFDIMVHLSIHLGQEARFYGPVQYRWMYPFERFMKVLKGYVRNRARPEGCIAECYLAEECMPFCSGYMKQATEIGTHHNRNEDFENKTILEGHPISKGHEIVMNDDMLQRAHLYVLRNSAEVEPYIEMHLEELKRLNKNLSKNESLAQKIHTDTFCH</sequence>
<comment type="caution">
    <text evidence="4">The sequence shown here is derived from an EMBL/GenBank/DDBJ whole genome shotgun (WGS) entry which is preliminary data.</text>
</comment>
<evidence type="ECO:0000259" key="2">
    <source>
        <dbReference type="Pfam" id="PF13960"/>
    </source>
</evidence>
<dbReference type="Proteomes" id="UP001415857">
    <property type="component" value="Unassembled WGS sequence"/>
</dbReference>
<name>A0AAP0R5I1_LIQFO</name>
<dbReference type="InterPro" id="IPR029480">
    <property type="entry name" value="Transpos_assoc"/>
</dbReference>
<dbReference type="PANTHER" id="PTHR10775:SF182">
    <property type="entry name" value="TRANSPOSON, EN_SPM-LIKE, TRANSPOSASE-ASSOCIATED DOMAIN PROTEIN-RELATED"/>
    <property type="match status" value="1"/>
</dbReference>
<dbReference type="Pfam" id="PF13960">
    <property type="entry name" value="DUF4218"/>
    <property type="match status" value="1"/>
</dbReference>
<dbReference type="InterPro" id="IPR025452">
    <property type="entry name" value="DUF4218"/>
</dbReference>
<evidence type="ECO:0008006" key="6">
    <source>
        <dbReference type="Google" id="ProtNLM"/>
    </source>
</evidence>
<reference evidence="4 5" key="1">
    <citation type="journal article" date="2024" name="Plant J.">
        <title>Genome sequences and population genomics reveal climatic adaptation and genomic divergence between two closely related sweetgum species.</title>
        <authorList>
            <person name="Xu W.Q."/>
            <person name="Ren C.Q."/>
            <person name="Zhang X.Y."/>
            <person name="Comes H.P."/>
            <person name="Liu X.H."/>
            <person name="Li Y.G."/>
            <person name="Kettle C.J."/>
            <person name="Jalonen R."/>
            <person name="Gaisberger H."/>
            <person name="Ma Y.Z."/>
            <person name="Qiu Y.X."/>
        </authorList>
    </citation>
    <scope>NUCLEOTIDE SEQUENCE [LARGE SCALE GENOMIC DNA]</scope>
    <source>
        <strain evidence="4">Hangzhou</strain>
    </source>
</reference>
<feature type="region of interest" description="Disordered" evidence="1">
    <location>
        <begin position="549"/>
        <end position="570"/>
    </location>
</feature>
<evidence type="ECO:0000313" key="4">
    <source>
        <dbReference type="EMBL" id="KAK9270912.1"/>
    </source>
</evidence>
<evidence type="ECO:0000259" key="3">
    <source>
        <dbReference type="Pfam" id="PF13963"/>
    </source>
</evidence>
<keyword evidence="5" id="KW-1185">Reference proteome</keyword>
<dbReference type="AlphaFoldDB" id="A0AAP0R5I1"/>